<dbReference type="AlphaFoldDB" id="A0A4Y2E6G9"/>
<accession>A0A4Y2E6G9</accession>
<organism evidence="1 2">
    <name type="scientific">Araneus ventricosus</name>
    <name type="common">Orbweaver spider</name>
    <name type="synonym">Epeira ventricosa</name>
    <dbReference type="NCBI Taxonomy" id="182803"/>
    <lineage>
        <taxon>Eukaryota</taxon>
        <taxon>Metazoa</taxon>
        <taxon>Ecdysozoa</taxon>
        <taxon>Arthropoda</taxon>
        <taxon>Chelicerata</taxon>
        <taxon>Arachnida</taxon>
        <taxon>Araneae</taxon>
        <taxon>Araneomorphae</taxon>
        <taxon>Entelegynae</taxon>
        <taxon>Araneoidea</taxon>
        <taxon>Araneidae</taxon>
        <taxon>Araneus</taxon>
    </lineage>
</organism>
<protein>
    <submittedName>
        <fullName evidence="1">Uncharacterized protein</fullName>
    </submittedName>
</protein>
<dbReference type="Proteomes" id="UP000499080">
    <property type="component" value="Unassembled WGS sequence"/>
</dbReference>
<proteinExistence type="predicted"/>
<gene>
    <name evidence="1" type="ORF">AVEN_254015_1</name>
</gene>
<reference evidence="1 2" key="1">
    <citation type="journal article" date="2019" name="Sci. Rep.">
        <title>Orb-weaving spider Araneus ventricosus genome elucidates the spidroin gene catalogue.</title>
        <authorList>
            <person name="Kono N."/>
            <person name="Nakamura H."/>
            <person name="Ohtoshi R."/>
            <person name="Moran D.A.P."/>
            <person name="Shinohara A."/>
            <person name="Yoshida Y."/>
            <person name="Fujiwara M."/>
            <person name="Mori M."/>
            <person name="Tomita M."/>
            <person name="Arakawa K."/>
        </authorList>
    </citation>
    <scope>NUCLEOTIDE SEQUENCE [LARGE SCALE GENOMIC DNA]</scope>
</reference>
<dbReference type="EMBL" id="BGPR01000520">
    <property type="protein sequence ID" value="GBM24501.1"/>
    <property type="molecule type" value="Genomic_DNA"/>
</dbReference>
<comment type="caution">
    <text evidence="1">The sequence shown here is derived from an EMBL/GenBank/DDBJ whole genome shotgun (WGS) entry which is preliminary data.</text>
</comment>
<keyword evidence="2" id="KW-1185">Reference proteome</keyword>
<name>A0A4Y2E6G9_ARAVE</name>
<evidence type="ECO:0000313" key="2">
    <source>
        <dbReference type="Proteomes" id="UP000499080"/>
    </source>
</evidence>
<evidence type="ECO:0000313" key="1">
    <source>
        <dbReference type="EMBL" id="GBM24501.1"/>
    </source>
</evidence>
<sequence>MESSLACRLEKEGINKKAEGLGKGKLERRKDPLVPRDWDTHTHLKKPEWHSSQTFTPDYVLRKRQSFKLFFLIWCVYDGRFPEINSLRTGPILSQCYEIAGEALGWKML</sequence>